<dbReference type="Proteomes" id="UP000053789">
    <property type="component" value="Unassembled WGS sequence"/>
</dbReference>
<reference evidence="2" key="1">
    <citation type="submission" date="2015-01" db="EMBL/GenBank/DDBJ databases">
        <title>The Genome Sequence of Cladophialophora bantiana CBS 173.52.</title>
        <authorList>
            <consortium name="The Broad Institute Genomics Platform"/>
            <person name="Cuomo C."/>
            <person name="de Hoog S."/>
            <person name="Gorbushina A."/>
            <person name="Stielow B."/>
            <person name="Teixiera M."/>
            <person name="Abouelleil A."/>
            <person name="Chapman S.B."/>
            <person name="Priest M."/>
            <person name="Young S.K."/>
            <person name="Wortman J."/>
            <person name="Nusbaum C."/>
            <person name="Birren B."/>
        </authorList>
    </citation>
    <scope>NUCLEOTIDE SEQUENCE [LARGE SCALE GENOMIC DNA]</scope>
    <source>
        <strain evidence="2">CBS 173.52</strain>
    </source>
</reference>
<dbReference type="AlphaFoldDB" id="A0A0D2HRJ1"/>
<dbReference type="PANTHER" id="PTHR43157:SF22">
    <property type="entry name" value="SHORT-CHAIN DEHYDROGENASE_REDUCTASE PHMF"/>
    <property type="match status" value="1"/>
</dbReference>
<dbReference type="GeneID" id="27705382"/>
<dbReference type="Pfam" id="PF00106">
    <property type="entry name" value="adh_short"/>
    <property type="match status" value="1"/>
</dbReference>
<dbReference type="GO" id="GO:0016491">
    <property type="term" value="F:oxidoreductase activity"/>
    <property type="evidence" value="ECO:0007669"/>
    <property type="project" value="UniProtKB-KW"/>
</dbReference>
<dbReference type="PANTHER" id="PTHR43157">
    <property type="entry name" value="PHOSPHATIDYLINOSITOL-GLYCAN BIOSYNTHESIS CLASS F PROTEIN-RELATED"/>
    <property type="match status" value="1"/>
</dbReference>
<keyword evidence="3" id="KW-1185">Reference proteome</keyword>
<dbReference type="EMBL" id="KN847008">
    <property type="protein sequence ID" value="KIW86989.1"/>
    <property type="molecule type" value="Genomic_DNA"/>
</dbReference>
<dbReference type="InterPro" id="IPR002347">
    <property type="entry name" value="SDR_fam"/>
</dbReference>
<keyword evidence="1" id="KW-0560">Oxidoreductase</keyword>
<evidence type="ECO:0000256" key="1">
    <source>
        <dbReference type="ARBA" id="ARBA00023002"/>
    </source>
</evidence>
<organism evidence="2 3">
    <name type="scientific">Cladophialophora bantiana (strain ATCC 10958 / CBS 173.52 / CDC B-1940 / NIH 8579)</name>
    <name type="common">Xylohypha bantiana</name>
    <dbReference type="NCBI Taxonomy" id="1442370"/>
    <lineage>
        <taxon>Eukaryota</taxon>
        <taxon>Fungi</taxon>
        <taxon>Dikarya</taxon>
        <taxon>Ascomycota</taxon>
        <taxon>Pezizomycotina</taxon>
        <taxon>Eurotiomycetes</taxon>
        <taxon>Chaetothyriomycetidae</taxon>
        <taxon>Chaetothyriales</taxon>
        <taxon>Herpotrichiellaceae</taxon>
        <taxon>Cladophialophora</taxon>
    </lineage>
</organism>
<dbReference type="VEuPathDB" id="FungiDB:Z519_12454"/>
<accession>A0A0D2HRJ1</accession>
<sequence>MSIFGLKRMLDQKLNPPKPATQSFASRTILLTGATSGLGLEAAKKIAALNAERLIITARTEAKGHAAKKEIEEFIKAHPGNATAKQTEIIPMILDMSSFAEVQKFAETLKSRFEAIDGAILNAGMMNSKYLQSGDGWEETLQVNTLSTFLLGVLILPLLIASADSGKNKDYKPHLTFVSSGTAWIVQPGQMKAFMTSETPLEDLSAQKNFPPGIAGGATQYGRSKLVLEYAVRHLAASPTVRGVDGKPKVIINTACPGLCKSDLGRNLRNVNPLIKLIQWFLYSIFARTAEQGANTYITALIRDEETHGEMWKNDRVFEPGPMLSTAEGREFGDKMWSEALQVIVKADSSTKPLLA</sequence>
<gene>
    <name evidence="2" type="ORF">Z519_12454</name>
</gene>
<dbReference type="RefSeq" id="XP_016613658.1">
    <property type="nucleotide sequence ID" value="XM_016770160.1"/>
</dbReference>
<evidence type="ECO:0000313" key="3">
    <source>
        <dbReference type="Proteomes" id="UP000053789"/>
    </source>
</evidence>
<protein>
    <submittedName>
        <fullName evidence="2">Uncharacterized protein</fullName>
    </submittedName>
</protein>
<dbReference type="SUPFAM" id="SSF51735">
    <property type="entry name" value="NAD(P)-binding Rossmann-fold domains"/>
    <property type="match status" value="1"/>
</dbReference>
<dbReference type="HOGENOM" id="CLU_010194_44_4_1"/>
<dbReference type="OrthoDB" id="542013at2759"/>
<dbReference type="PRINTS" id="PR00081">
    <property type="entry name" value="GDHRDH"/>
</dbReference>
<proteinExistence type="predicted"/>
<evidence type="ECO:0000313" key="2">
    <source>
        <dbReference type="EMBL" id="KIW86989.1"/>
    </source>
</evidence>
<dbReference type="InterPro" id="IPR036291">
    <property type="entry name" value="NAD(P)-bd_dom_sf"/>
</dbReference>
<name>A0A0D2HRJ1_CLAB1</name>
<dbReference type="Gene3D" id="3.40.50.720">
    <property type="entry name" value="NAD(P)-binding Rossmann-like Domain"/>
    <property type="match status" value="1"/>
</dbReference>